<dbReference type="KEGG" id="ddo:I597_0041"/>
<sequence length="143" mass="17230">MHKVFYMLLAVLCLFGLLFIRFRESVLFYDPLIDYFHGDYQNTPLPTFAKGKLMMHIFFRYSLNMLLSLGLLWAVFRDRGIIKFTVVFYAVVFIVLSIVYYILLHHHTPSEYMGLFYVRRFLIQPLLVFLLLPAFFYYRKVNK</sequence>
<organism evidence="2 3">
    <name type="scientific">Dokdonia donghaensis DSW-1</name>
    <dbReference type="NCBI Taxonomy" id="1300343"/>
    <lineage>
        <taxon>Bacteria</taxon>
        <taxon>Pseudomonadati</taxon>
        <taxon>Bacteroidota</taxon>
        <taxon>Flavobacteriia</taxon>
        <taxon>Flavobacteriales</taxon>
        <taxon>Flavobacteriaceae</taxon>
        <taxon>Dokdonia</taxon>
    </lineage>
</organism>
<dbReference type="EMBL" id="JSAQ01000001">
    <property type="protein sequence ID" value="KGO06416.1"/>
    <property type="molecule type" value="Genomic_DNA"/>
</dbReference>
<reference evidence="2 3" key="1">
    <citation type="submission" date="2014-10" db="EMBL/GenBank/DDBJ databases">
        <title>Draft genome sequence of the proteorhodopsin-containing marine bacterium Dokdonia donghaensis.</title>
        <authorList>
            <person name="Gomez-Consarnau L."/>
            <person name="Gonzalez J.M."/>
            <person name="Riedel T."/>
            <person name="Jaenicke S."/>
            <person name="Wagner-Doebler I."/>
            <person name="Fuhrman J.A."/>
        </authorList>
    </citation>
    <scope>NUCLEOTIDE SEQUENCE [LARGE SCALE GENOMIC DNA]</scope>
    <source>
        <strain evidence="2 3">DSW-1</strain>
    </source>
</reference>
<dbReference type="OrthoDB" id="982493at2"/>
<evidence type="ECO:0000313" key="3">
    <source>
        <dbReference type="Proteomes" id="UP000030140"/>
    </source>
</evidence>
<keyword evidence="3" id="KW-1185">Reference proteome</keyword>
<accession>A0A0A2GVU1</accession>
<dbReference type="Proteomes" id="UP000030140">
    <property type="component" value="Unassembled WGS sequence"/>
</dbReference>
<dbReference type="InterPro" id="IPR026414">
    <property type="entry name" value="ExosoTase_F-assoc_memb"/>
</dbReference>
<gene>
    <name evidence="2" type="ORF">NV36_05890</name>
</gene>
<keyword evidence="1" id="KW-1133">Transmembrane helix</keyword>
<evidence type="ECO:0000256" key="1">
    <source>
        <dbReference type="SAM" id="Phobius"/>
    </source>
</evidence>
<dbReference type="RefSeq" id="WP_035325424.1">
    <property type="nucleotide sequence ID" value="NZ_CP015125.1"/>
</dbReference>
<dbReference type="AlphaFoldDB" id="A0A0A2GVU1"/>
<keyword evidence="1" id="KW-0812">Transmembrane</keyword>
<feature type="transmembrane region" description="Helical" evidence="1">
    <location>
        <begin position="116"/>
        <end position="138"/>
    </location>
</feature>
<dbReference type="PATRIC" id="fig|1300343.5.peg.43"/>
<feature type="transmembrane region" description="Helical" evidence="1">
    <location>
        <begin position="86"/>
        <end position="104"/>
    </location>
</feature>
<proteinExistence type="predicted"/>
<evidence type="ECO:0008006" key="4">
    <source>
        <dbReference type="Google" id="ProtNLM"/>
    </source>
</evidence>
<comment type="caution">
    <text evidence="2">The sequence shown here is derived from an EMBL/GenBank/DDBJ whole genome shotgun (WGS) entry which is preliminary data.</text>
</comment>
<protein>
    <recommendedName>
        <fullName evidence="4">Exosortase</fullName>
    </recommendedName>
</protein>
<name>A0A0A2GVU1_9FLAO</name>
<keyword evidence="1" id="KW-0472">Membrane</keyword>
<evidence type="ECO:0000313" key="2">
    <source>
        <dbReference type="EMBL" id="KGO06416.1"/>
    </source>
</evidence>
<feature type="transmembrane region" description="Helical" evidence="1">
    <location>
        <begin position="53"/>
        <end position="74"/>
    </location>
</feature>
<dbReference type="NCBIfam" id="TIGR04127">
    <property type="entry name" value="flavo_near_exo"/>
    <property type="match status" value="1"/>
</dbReference>